<comment type="similarity">
    <text evidence="1 8 9">Belongs to the FGGY kinase family.</text>
</comment>
<dbReference type="GO" id="GO:0004856">
    <property type="term" value="F:D-xylulokinase activity"/>
    <property type="evidence" value="ECO:0007669"/>
    <property type="project" value="UniProtKB-UniRule"/>
</dbReference>
<comment type="catalytic activity">
    <reaction evidence="8 10">
        <text>D-xylulose + ATP = D-xylulose 5-phosphate + ADP + H(+)</text>
        <dbReference type="Rhea" id="RHEA:10964"/>
        <dbReference type="ChEBI" id="CHEBI:15378"/>
        <dbReference type="ChEBI" id="CHEBI:17140"/>
        <dbReference type="ChEBI" id="CHEBI:30616"/>
        <dbReference type="ChEBI" id="CHEBI:57737"/>
        <dbReference type="ChEBI" id="CHEBI:456216"/>
        <dbReference type="EC" id="2.7.1.17"/>
    </reaction>
</comment>
<evidence type="ECO:0000256" key="1">
    <source>
        <dbReference type="ARBA" id="ARBA00009156"/>
    </source>
</evidence>
<dbReference type="InterPro" id="IPR050406">
    <property type="entry name" value="FGGY_Carb_Kinase"/>
</dbReference>
<evidence type="ECO:0000256" key="2">
    <source>
        <dbReference type="ARBA" id="ARBA00022629"/>
    </source>
</evidence>
<name>A0A7C1JQK5_9CHLR</name>
<dbReference type="InterPro" id="IPR006000">
    <property type="entry name" value="Xylulokinase"/>
</dbReference>
<accession>A0A7C1JQK5</accession>
<dbReference type="GO" id="GO:0005524">
    <property type="term" value="F:ATP binding"/>
    <property type="evidence" value="ECO:0007669"/>
    <property type="project" value="UniProtKB-UniRule"/>
</dbReference>
<dbReference type="SUPFAM" id="SSF53067">
    <property type="entry name" value="Actin-like ATPase domain"/>
    <property type="match status" value="2"/>
</dbReference>
<dbReference type="EMBL" id="DSMG01000119">
    <property type="protein sequence ID" value="HDX32165.1"/>
    <property type="molecule type" value="Genomic_DNA"/>
</dbReference>
<dbReference type="AlphaFoldDB" id="A0A7C1JQK5"/>
<protein>
    <recommendedName>
        <fullName evidence="8 10">Xylulose kinase</fullName>
        <shortName evidence="8 10">Xylulokinase</shortName>
        <ecNumber evidence="8 10">2.7.1.17</ecNumber>
    </recommendedName>
</protein>
<reference evidence="13" key="1">
    <citation type="journal article" date="2020" name="mSystems">
        <title>Genome- and Community-Level Interaction Insights into Carbon Utilization and Element Cycling Functions of Hydrothermarchaeota in Hydrothermal Sediment.</title>
        <authorList>
            <person name="Zhou Z."/>
            <person name="Liu Y."/>
            <person name="Xu W."/>
            <person name="Pan J."/>
            <person name="Luo Z.H."/>
            <person name="Li M."/>
        </authorList>
    </citation>
    <scope>NUCLEOTIDE SEQUENCE [LARGE SCALE GENOMIC DNA]</scope>
    <source>
        <strain evidence="13">SpSt-289</strain>
    </source>
</reference>
<dbReference type="CDD" id="cd07808">
    <property type="entry name" value="ASKHA_NBD_FGGY_EcXK-like"/>
    <property type="match status" value="1"/>
</dbReference>
<dbReference type="Pfam" id="PF02782">
    <property type="entry name" value="FGGY_C"/>
    <property type="match status" value="1"/>
</dbReference>
<evidence type="ECO:0000256" key="10">
    <source>
        <dbReference type="RuleBase" id="RU364073"/>
    </source>
</evidence>
<sequence length="499" mass="53547">MSARLLGIDLGTSAVKVLLTTLDGAVVASASAEYPIEQPQPDYAEQAPAAWLRAVANAVRATLVQAPTAPIAAIGLSGQMHGTVLLGADHQPLAPAVIWPDRRSAGEVQEITERVGPERLYAITGSPVATGFQAATVRWVQRHAPALWRRVQRILLPKDYLRFWLTGVFATDPSDAAGTLLFDEARCDWSDELLNLLEIRRDQLPPVQPSASISGRLCEDAANALGLPVGVPVATGAADTACSLLGAGVIRSDQLLLTISTGGQLVQPCETVRIDPQGRIHTFCSALEPGEGRSGWYQMGAMLAAGLALRWLREQLYEEPTNVSYDQMMRLASEAPPGADGLLFLPYLVGERTPYMDPTARGVFFGLTLGHRRSHLIRAAVEGVTLAARNAYDVLRELGTTSQHIVLAGGGARSRFWQQVVADVFGTPVQGLRTAEQSAAGACILAGAAIGALDPVEAAHTWAHYSSLVQPDSDRHCFYQERLEAFRALYQRNAGHFGP</sequence>
<dbReference type="HAMAP" id="MF_02220">
    <property type="entry name" value="XylB"/>
    <property type="match status" value="1"/>
</dbReference>
<dbReference type="NCBIfam" id="TIGR01312">
    <property type="entry name" value="XylB"/>
    <property type="match status" value="1"/>
</dbReference>
<keyword evidence="7 8" id="KW-0119">Carbohydrate metabolism</keyword>
<dbReference type="InterPro" id="IPR018484">
    <property type="entry name" value="FGGY_N"/>
</dbReference>
<evidence type="ECO:0000256" key="4">
    <source>
        <dbReference type="ARBA" id="ARBA00022741"/>
    </source>
</evidence>
<keyword evidence="6 8" id="KW-0067">ATP-binding</keyword>
<dbReference type="GO" id="GO:0042732">
    <property type="term" value="P:D-xylose metabolic process"/>
    <property type="evidence" value="ECO:0007669"/>
    <property type="project" value="UniProtKB-KW"/>
</dbReference>
<dbReference type="Pfam" id="PF00370">
    <property type="entry name" value="FGGY_N"/>
    <property type="match status" value="1"/>
</dbReference>
<feature type="domain" description="Carbohydrate kinase FGGY N-terminal" evidence="11">
    <location>
        <begin position="6"/>
        <end position="246"/>
    </location>
</feature>
<dbReference type="PIRSF" id="PIRSF000538">
    <property type="entry name" value="GlpK"/>
    <property type="match status" value="1"/>
</dbReference>
<dbReference type="InterPro" id="IPR000577">
    <property type="entry name" value="Carb_kinase_FGGY"/>
</dbReference>
<evidence type="ECO:0000256" key="9">
    <source>
        <dbReference type="RuleBase" id="RU003733"/>
    </source>
</evidence>
<dbReference type="InterPro" id="IPR043129">
    <property type="entry name" value="ATPase_NBD"/>
</dbReference>
<keyword evidence="5 8" id="KW-0418">Kinase</keyword>
<evidence type="ECO:0000313" key="13">
    <source>
        <dbReference type="EMBL" id="HDX32165.1"/>
    </source>
</evidence>
<dbReference type="EC" id="2.7.1.17" evidence="8 10"/>
<dbReference type="GO" id="GO:0005998">
    <property type="term" value="P:xylulose catabolic process"/>
    <property type="evidence" value="ECO:0007669"/>
    <property type="project" value="UniProtKB-UniRule"/>
</dbReference>
<organism evidence="13">
    <name type="scientific">Caldilinea aerophila</name>
    <dbReference type="NCBI Taxonomy" id="133453"/>
    <lineage>
        <taxon>Bacteria</taxon>
        <taxon>Bacillati</taxon>
        <taxon>Chloroflexota</taxon>
        <taxon>Caldilineae</taxon>
        <taxon>Caldilineales</taxon>
        <taxon>Caldilineaceae</taxon>
        <taxon>Caldilinea</taxon>
    </lineage>
</organism>
<evidence type="ECO:0000256" key="7">
    <source>
        <dbReference type="ARBA" id="ARBA00023277"/>
    </source>
</evidence>
<keyword evidence="3 8" id="KW-0808">Transferase</keyword>
<dbReference type="InterPro" id="IPR018483">
    <property type="entry name" value="Carb_kinase_FGGY_CS"/>
</dbReference>
<feature type="domain" description="Carbohydrate kinase FGGY C-terminal" evidence="12">
    <location>
        <begin position="279"/>
        <end position="449"/>
    </location>
</feature>
<evidence type="ECO:0000256" key="3">
    <source>
        <dbReference type="ARBA" id="ARBA00022679"/>
    </source>
</evidence>
<dbReference type="PROSITE" id="PS00445">
    <property type="entry name" value="FGGY_KINASES_2"/>
    <property type="match status" value="1"/>
</dbReference>
<evidence type="ECO:0000259" key="11">
    <source>
        <dbReference type="Pfam" id="PF00370"/>
    </source>
</evidence>
<gene>
    <name evidence="8 10 13" type="primary">xylB</name>
    <name evidence="13" type="ORF">ENQ20_11885</name>
</gene>
<feature type="site" description="Important for activity" evidence="8">
    <location>
        <position position="9"/>
    </location>
</feature>
<feature type="binding site" evidence="8">
    <location>
        <begin position="80"/>
        <end position="81"/>
    </location>
    <ligand>
        <name>substrate</name>
    </ligand>
</feature>
<dbReference type="Gene3D" id="3.30.420.40">
    <property type="match status" value="2"/>
</dbReference>
<proteinExistence type="inferred from homology"/>
<evidence type="ECO:0000256" key="5">
    <source>
        <dbReference type="ARBA" id="ARBA00022777"/>
    </source>
</evidence>
<comment type="caution">
    <text evidence="13">The sequence shown here is derived from an EMBL/GenBank/DDBJ whole genome shotgun (WGS) entry which is preliminary data.</text>
</comment>
<evidence type="ECO:0000256" key="6">
    <source>
        <dbReference type="ARBA" id="ARBA00022840"/>
    </source>
</evidence>
<feature type="active site" description="Proton acceptor" evidence="8">
    <location>
        <position position="239"/>
    </location>
</feature>
<dbReference type="InterPro" id="IPR018485">
    <property type="entry name" value="FGGY_C"/>
</dbReference>
<evidence type="ECO:0000259" key="12">
    <source>
        <dbReference type="Pfam" id="PF02782"/>
    </source>
</evidence>
<evidence type="ECO:0000256" key="8">
    <source>
        <dbReference type="HAMAP-Rule" id="MF_02220"/>
    </source>
</evidence>
<dbReference type="PANTHER" id="PTHR43095">
    <property type="entry name" value="SUGAR KINASE"/>
    <property type="match status" value="1"/>
</dbReference>
<keyword evidence="4 8" id="KW-0547">Nucleotide-binding</keyword>
<keyword evidence="2 8" id="KW-0859">Xylose metabolism</keyword>
<comment type="function">
    <text evidence="8">Catalyzes the phosphorylation of D-xylulose to D-xylulose 5-phosphate.</text>
</comment>
<dbReference type="PANTHER" id="PTHR43095:SF5">
    <property type="entry name" value="XYLULOSE KINASE"/>
    <property type="match status" value="1"/>
</dbReference>